<name>A0A5K1VSF9_ENTHI</name>
<dbReference type="EMBL" id="BDEQ01000001">
    <property type="protein sequence ID" value="GAT94295.1"/>
    <property type="molecule type" value="Genomic_DNA"/>
</dbReference>
<evidence type="ECO:0000313" key="1">
    <source>
        <dbReference type="EMBL" id="GAT94295.1"/>
    </source>
</evidence>
<organism evidence="1 2">
    <name type="scientific">Entamoeba histolytica</name>
    <dbReference type="NCBI Taxonomy" id="5759"/>
    <lineage>
        <taxon>Eukaryota</taxon>
        <taxon>Amoebozoa</taxon>
        <taxon>Evosea</taxon>
        <taxon>Archamoebae</taxon>
        <taxon>Mastigamoebida</taxon>
        <taxon>Entamoebidae</taxon>
        <taxon>Entamoeba</taxon>
    </lineage>
</organism>
<dbReference type="VEuPathDB" id="AmoebaDB:EHI_174490"/>
<dbReference type="VEuPathDB" id="AmoebaDB:EHI5A_102560"/>
<evidence type="ECO:0000313" key="2">
    <source>
        <dbReference type="Proteomes" id="UP000078387"/>
    </source>
</evidence>
<dbReference type="AlphaFoldDB" id="A0A5K1VSF9"/>
<protein>
    <submittedName>
        <fullName evidence="1">Uncharacterized protein</fullName>
    </submittedName>
</protein>
<sequence length="115" mass="14377">MNSPRTNDKPKKSKRVSEYKRYQKRYYFITNKKDYFDIISYILNTYKYRAFIGFRMHKDDKDTVRIFIWFYNNVTLRYYKIKDYYDIPKGMSNRDILKEIYSEKILFKDGILPQR</sequence>
<proteinExistence type="predicted"/>
<dbReference type="Proteomes" id="UP000078387">
    <property type="component" value="Unassembled WGS sequence"/>
</dbReference>
<comment type="caution">
    <text evidence="1">The sequence shown here is derived from an EMBL/GenBank/DDBJ whole genome shotgun (WGS) entry which is preliminary data.</text>
</comment>
<reference evidence="1 2" key="1">
    <citation type="submission" date="2016-05" db="EMBL/GenBank/DDBJ databases">
        <title>First whole genome sequencing of Entamoeba histolytica HM1:IMSS-clone-6.</title>
        <authorList>
            <person name="Mukherjee Avik.K."/>
            <person name="Izumyama S."/>
            <person name="Nakada-Tsukui K."/>
            <person name="Nozaki T."/>
        </authorList>
    </citation>
    <scope>NUCLEOTIDE SEQUENCE [LARGE SCALE GENOMIC DNA]</scope>
    <source>
        <strain evidence="1 2">HM1:IMSS clone 6</strain>
    </source>
</reference>
<gene>
    <name evidence="1" type="ORF">CL6EHI_174490</name>
</gene>
<accession>A0A5K1VSF9</accession>